<feature type="non-terminal residue" evidence="2">
    <location>
        <position position="1"/>
    </location>
</feature>
<gene>
    <name evidence="2" type="ORF">TNIN_125011</name>
</gene>
<proteinExistence type="predicted"/>
<evidence type="ECO:0000313" key="2">
    <source>
        <dbReference type="EMBL" id="GFY58356.1"/>
    </source>
</evidence>
<feature type="region of interest" description="Disordered" evidence="1">
    <location>
        <begin position="1"/>
        <end position="63"/>
    </location>
</feature>
<protein>
    <submittedName>
        <fullName evidence="2">Uncharacterized protein</fullName>
    </submittedName>
</protein>
<reference evidence="2" key="1">
    <citation type="submission" date="2020-08" db="EMBL/GenBank/DDBJ databases">
        <title>Multicomponent nature underlies the extraordinary mechanical properties of spider dragline silk.</title>
        <authorList>
            <person name="Kono N."/>
            <person name="Nakamura H."/>
            <person name="Mori M."/>
            <person name="Yoshida Y."/>
            <person name="Ohtoshi R."/>
            <person name="Malay A.D."/>
            <person name="Moran D.A.P."/>
            <person name="Tomita M."/>
            <person name="Numata K."/>
            <person name="Arakawa K."/>
        </authorList>
    </citation>
    <scope>NUCLEOTIDE SEQUENCE</scope>
</reference>
<dbReference type="Proteomes" id="UP000886998">
    <property type="component" value="Unassembled WGS sequence"/>
</dbReference>
<evidence type="ECO:0000313" key="3">
    <source>
        <dbReference type="Proteomes" id="UP000886998"/>
    </source>
</evidence>
<comment type="caution">
    <text evidence="2">The sequence shown here is derived from an EMBL/GenBank/DDBJ whole genome shotgun (WGS) entry which is preliminary data.</text>
</comment>
<evidence type="ECO:0000256" key="1">
    <source>
        <dbReference type="SAM" id="MobiDB-lite"/>
    </source>
</evidence>
<dbReference type="AlphaFoldDB" id="A0A8X6XS79"/>
<feature type="compositionally biased region" description="Polar residues" evidence="1">
    <location>
        <begin position="1"/>
        <end position="23"/>
    </location>
</feature>
<keyword evidence="3" id="KW-1185">Reference proteome</keyword>
<organism evidence="2 3">
    <name type="scientific">Trichonephila inaurata madagascariensis</name>
    <dbReference type="NCBI Taxonomy" id="2747483"/>
    <lineage>
        <taxon>Eukaryota</taxon>
        <taxon>Metazoa</taxon>
        <taxon>Ecdysozoa</taxon>
        <taxon>Arthropoda</taxon>
        <taxon>Chelicerata</taxon>
        <taxon>Arachnida</taxon>
        <taxon>Araneae</taxon>
        <taxon>Araneomorphae</taxon>
        <taxon>Entelegynae</taxon>
        <taxon>Araneoidea</taxon>
        <taxon>Nephilidae</taxon>
        <taxon>Trichonephila</taxon>
        <taxon>Trichonephila inaurata</taxon>
    </lineage>
</organism>
<accession>A0A8X6XS79</accession>
<sequence>LKNRPSSQTPSQKAQHNCGSINLHQPAGVSGSSPQEPIASSPPPSIRERGEILAQGLHGRGTT</sequence>
<dbReference type="EMBL" id="BMAV01012037">
    <property type="protein sequence ID" value="GFY58356.1"/>
    <property type="molecule type" value="Genomic_DNA"/>
</dbReference>
<name>A0A8X6XS79_9ARAC</name>